<dbReference type="AlphaFoldDB" id="A0A7I8IFJ5"/>
<evidence type="ECO:0000313" key="6">
    <source>
        <dbReference type="Proteomes" id="UP001189122"/>
    </source>
</evidence>
<evidence type="ECO:0000313" key="4">
    <source>
        <dbReference type="EMBL" id="CAA2616904.1"/>
    </source>
</evidence>
<dbReference type="Proteomes" id="UP001189122">
    <property type="component" value="Unassembled WGS sequence"/>
</dbReference>
<keyword evidence="6" id="KW-1185">Reference proteome</keyword>
<evidence type="ECO:0000259" key="3">
    <source>
        <dbReference type="SMART" id="SM00499"/>
    </source>
</evidence>
<feature type="transmembrane region" description="Helical" evidence="1">
    <location>
        <begin position="41"/>
        <end position="63"/>
    </location>
</feature>
<dbReference type="EMBL" id="CACRZD030000404">
    <property type="protein sequence ID" value="CAA6675794.1"/>
    <property type="molecule type" value="Genomic_DNA"/>
</dbReference>
<dbReference type="InterPro" id="IPR051636">
    <property type="entry name" value="Plant_LTP/defense-related"/>
</dbReference>
<organism evidence="4">
    <name type="scientific">Spirodela intermedia</name>
    <name type="common">Intermediate duckweed</name>
    <dbReference type="NCBI Taxonomy" id="51605"/>
    <lineage>
        <taxon>Eukaryota</taxon>
        <taxon>Viridiplantae</taxon>
        <taxon>Streptophyta</taxon>
        <taxon>Embryophyta</taxon>
        <taxon>Tracheophyta</taxon>
        <taxon>Spermatophyta</taxon>
        <taxon>Magnoliopsida</taxon>
        <taxon>Liliopsida</taxon>
        <taxon>Araceae</taxon>
        <taxon>Lemnoideae</taxon>
        <taxon>Spirodela</taxon>
    </lineage>
</organism>
<accession>A0A7I8IFJ5</accession>
<keyword evidence="1" id="KW-1133">Transmembrane helix</keyword>
<dbReference type="InterPro" id="IPR036312">
    <property type="entry name" value="Bifun_inhib/LTP/seed_sf"/>
</dbReference>
<evidence type="ECO:0000256" key="1">
    <source>
        <dbReference type="SAM" id="Phobius"/>
    </source>
</evidence>
<dbReference type="EMBL" id="LR743589">
    <property type="protein sequence ID" value="CAA2616904.1"/>
    <property type="molecule type" value="Genomic_DNA"/>
</dbReference>
<gene>
    <name evidence="4" type="ORF">SI7747_02003116</name>
    <name evidence="5" type="ORF">SI7747_UN022136</name>
</gene>
<proteinExistence type="predicted"/>
<protein>
    <recommendedName>
        <fullName evidence="3">Bifunctional inhibitor/plant lipid transfer protein/seed storage helical domain-containing protein</fullName>
    </recommendedName>
</protein>
<dbReference type="InterPro" id="IPR016140">
    <property type="entry name" value="Bifunc_inhib/LTP/seed_store"/>
</dbReference>
<evidence type="ECO:0000256" key="2">
    <source>
        <dbReference type="SAM" id="SignalP"/>
    </source>
</evidence>
<dbReference type="PANTHER" id="PTHR31731">
    <property type="match status" value="1"/>
</dbReference>
<dbReference type="InterPro" id="IPR027923">
    <property type="entry name" value="Hydrophob_seed_dom"/>
</dbReference>
<feature type="domain" description="Bifunctional inhibitor/plant lipid transfer protein/seed storage helical" evidence="3">
    <location>
        <begin position="56"/>
        <end position="127"/>
    </location>
</feature>
<dbReference type="SMART" id="SM00499">
    <property type="entry name" value="AAI"/>
    <property type="match status" value="1"/>
</dbReference>
<keyword evidence="1" id="KW-0472">Membrane</keyword>
<dbReference type="Gene3D" id="1.10.110.10">
    <property type="entry name" value="Plant lipid-transfer and hydrophobic proteins"/>
    <property type="match status" value="1"/>
</dbReference>
<feature type="signal peptide" evidence="2">
    <location>
        <begin position="1"/>
        <end position="25"/>
    </location>
</feature>
<dbReference type="EMBL" id="CACRZD030000002">
    <property type="protein sequence ID" value="CAA6656576.1"/>
    <property type="molecule type" value="Genomic_DNA"/>
</dbReference>
<feature type="chain" id="PRO_5029654951" description="Bifunctional inhibitor/plant lipid transfer protein/seed storage helical domain-containing protein" evidence="2">
    <location>
        <begin position="26"/>
        <end position="128"/>
    </location>
</feature>
<keyword evidence="1" id="KW-0812">Transmembrane</keyword>
<dbReference type="SUPFAM" id="SSF47699">
    <property type="entry name" value="Bifunctional inhibitor/lipid-transfer protein/seed storage 2S albumin"/>
    <property type="match status" value="1"/>
</dbReference>
<reference evidence="4 6" key="1">
    <citation type="submission" date="2019-12" db="EMBL/GenBank/DDBJ databases">
        <authorList>
            <person name="Scholz U."/>
            <person name="Mascher M."/>
            <person name="Fiebig A."/>
        </authorList>
    </citation>
    <scope>NUCLEOTIDE SEQUENCE</scope>
</reference>
<name>A0A7I8IFJ5_SPIIN</name>
<keyword evidence="2" id="KW-0732">Signal</keyword>
<evidence type="ECO:0000313" key="5">
    <source>
        <dbReference type="EMBL" id="CAA6675794.1"/>
    </source>
</evidence>
<dbReference type="Pfam" id="PF14547">
    <property type="entry name" value="Hydrophob_seed"/>
    <property type="match status" value="1"/>
</dbReference>
<sequence length="128" mass="13324">MASNSHVKAALLLIFHLLFFTLVSGQTPSPEPVPAPPPPAFPILRCVINIISLAICTPVLTILKFLGLGNPNGLCCTIIKTLSANQAASCLCIAIKANILGINISIPGDIKLLLNLCGLTLPIGFACP</sequence>